<feature type="region of interest" description="Disordered" evidence="3">
    <location>
        <begin position="100"/>
        <end position="139"/>
    </location>
</feature>
<dbReference type="GO" id="GO:0008017">
    <property type="term" value="F:microtubule binding"/>
    <property type="evidence" value="ECO:0007669"/>
    <property type="project" value="TreeGrafter"/>
</dbReference>
<feature type="region of interest" description="Disordered" evidence="3">
    <location>
        <begin position="629"/>
        <end position="654"/>
    </location>
</feature>
<gene>
    <name evidence="4" type="ORF">F2P81_022816</name>
</gene>
<comment type="similarity">
    <text evidence="1">Belongs to the CCSER family.</text>
</comment>
<feature type="region of interest" description="Disordered" evidence="3">
    <location>
        <begin position="733"/>
        <end position="757"/>
    </location>
</feature>
<keyword evidence="2" id="KW-0175">Coiled coil</keyword>
<feature type="compositionally biased region" description="Polar residues" evidence="3">
    <location>
        <begin position="906"/>
        <end position="924"/>
    </location>
</feature>
<evidence type="ECO:0000313" key="5">
    <source>
        <dbReference type="Proteomes" id="UP000438429"/>
    </source>
</evidence>
<feature type="region of interest" description="Disordered" evidence="3">
    <location>
        <begin position="875"/>
        <end position="1057"/>
    </location>
</feature>
<accession>A0A6A4S120</accession>
<sequence>MLRPRGSRFCLVVPAARPVSEQREPADADHTEPDCNETAAAVSVGVLVLLMDPVCDEASVLKEQLNHFTSGSATVRVPSSSNRENWSGCGLEGHSCRAFDSSQLSDQRSGARENGRAGGRATYVEGEGGVGGEGEGRSKKTEEMLRDCGCESDNGGKTLHRRVEREERLSRFTCFLVTYKNPSSVPSREARDAQVGPRLPKFGSRTKSTTSASSGAQTVPTPTANAATFTGATASSTRLTNGFYHHPGPAGVNGGVTAPSASAKQNGFIRVPTSFSVKWRKENGMTTDDGGANAEPEWRGGRDGNVGQNRPGNNINQYYYQRQQASPVVSQHDTKKTTASSAGMGRGFGQSVSSSSSPSPQSSPRTLPVSKSGTLGSKPSPTASRLTNGTKQALNALPGSRSGTSGSLSRPQSFPRPGGPGPGSRTGSPFQKKPPASRSLSSDSIGSAPTVRLMESDRFRSRSLNQVRQQPSLLRSPSSSSSSSLPRSPTVTRPYSVTRPAVRGPAQAPPTGRQTPEGGGGGVKASGRSGLVPPSALKKPLLPNLGPASKPSGISYKLSRPSLIKQARPFRVTSARVSGGDPDVNLGATSAERPPATGNSSESSPEAPETEGLPTEPVAQAEVSILGETLEDMSLSSTSSLDRDDTSQEYMDDFDNLGIGDIGIMLLPSKNDEDDSGLDQSCARFDKLAVNGVAEATGLCFLEDGLDWAGVQLSGEGAEHRLTQLGCRRRTSHQEYHEQGGSSLDLSPSDSCGSGGTYMWDEEGLEPLGGAVTTASINTTNSSTTHHIGSFDSDVNSIVRPAFRHNQLIRTSSSEPGRQNQVFRTSWSEPVGQNQVVRVSSSELGRQNQFVRTRSSELVRQNQVVRTRSLEPVRQNQVIGTRSSEPVRQNQVVRTRSSEPGRRNQFVRTRSSESVRQNQSQIFHSSGRENQEPLTDRVPPPPPLAQAPPPAQAPPSARPCPEIPAVSLPDDMTEEREDDGKRPTKEKRGAHCRSLKLPQPSKLCLFLSQTSAAARPPQTRASRQPSTPHDPESEGSSVLKPALDTSGLSRLPKPKSH</sequence>
<evidence type="ECO:0000313" key="4">
    <source>
        <dbReference type="EMBL" id="KAF0025935.1"/>
    </source>
</evidence>
<dbReference type="Proteomes" id="UP000438429">
    <property type="component" value="Unassembled WGS sequence"/>
</dbReference>
<feature type="compositionally biased region" description="Pro residues" evidence="3">
    <location>
        <begin position="938"/>
        <end position="962"/>
    </location>
</feature>
<evidence type="ECO:0000256" key="2">
    <source>
        <dbReference type="ARBA" id="ARBA00023054"/>
    </source>
</evidence>
<feature type="compositionally biased region" description="Polar residues" evidence="3">
    <location>
        <begin position="325"/>
        <end position="341"/>
    </location>
</feature>
<comment type="caution">
    <text evidence="4">The sequence shown here is derived from an EMBL/GenBank/DDBJ whole genome shotgun (WGS) entry which is preliminary data.</text>
</comment>
<feature type="compositionally biased region" description="Polar residues" evidence="3">
    <location>
        <begin position="875"/>
        <end position="895"/>
    </location>
</feature>
<feature type="compositionally biased region" description="Polar residues" evidence="3">
    <location>
        <begin position="369"/>
        <end position="393"/>
    </location>
</feature>
<feature type="compositionally biased region" description="Low complexity" evidence="3">
    <location>
        <begin position="740"/>
        <end position="752"/>
    </location>
</feature>
<dbReference type="PANTHER" id="PTHR22461:SF2">
    <property type="entry name" value="SERINE-RICH COILED-COIL DOMAIN-CONTAINING PROTEIN 2"/>
    <property type="match status" value="1"/>
</dbReference>
<dbReference type="InterPro" id="IPR029627">
    <property type="entry name" value="CCSER"/>
</dbReference>
<name>A0A6A4S120_SCOMX</name>
<reference evidence="4 5" key="1">
    <citation type="submission" date="2019-06" db="EMBL/GenBank/DDBJ databases">
        <title>Draft genomes of female and male turbot (Scophthalmus maximus).</title>
        <authorList>
            <person name="Xu H."/>
            <person name="Xu X.-W."/>
            <person name="Shao C."/>
            <person name="Chen S."/>
        </authorList>
    </citation>
    <scope>NUCLEOTIDE SEQUENCE [LARGE SCALE GENOMIC DNA]</scope>
    <source>
        <strain evidence="4">Ysfricsl-2016a</strain>
        <tissue evidence="4">Blood</tissue>
    </source>
</reference>
<proteinExistence type="inferred from homology"/>
<dbReference type="EMBL" id="VEVO01000020">
    <property type="protein sequence ID" value="KAF0025935.1"/>
    <property type="molecule type" value="Genomic_DNA"/>
</dbReference>
<feature type="compositionally biased region" description="Low complexity" evidence="3">
    <location>
        <begin position="471"/>
        <end position="489"/>
    </location>
</feature>
<feature type="compositionally biased region" description="Low complexity" evidence="3">
    <location>
        <begin position="313"/>
        <end position="324"/>
    </location>
</feature>
<evidence type="ECO:0000256" key="1">
    <source>
        <dbReference type="ARBA" id="ARBA00010949"/>
    </source>
</evidence>
<feature type="compositionally biased region" description="Basic and acidic residues" evidence="3">
    <location>
        <begin position="926"/>
        <end position="935"/>
    </location>
</feature>
<organism evidence="4 5">
    <name type="scientific">Scophthalmus maximus</name>
    <name type="common">Turbot</name>
    <name type="synonym">Psetta maxima</name>
    <dbReference type="NCBI Taxonomy" id="52904"/>
    <lineage>
        <taxon>Eukaryota</taxon>
        <taxon>Metazoa</taxon>
        <taxon>Chordata</taxon>
        <taxon>Craniata</taxon>
        <taxon>Vertebrata</taxon>
        <taxon>Euteleostomi</taxon>
        <taxon>Actinopterygii</taxon>
        <taxon>Neopterygii</taxon>
        <taxon>Teleostei</taxon>
        <taxon>Neoteleostei</taxon>
        <taxon>Acanthomorphata</taxon>
        <taxon>Carangaria</taxon>
        <taxon>Pleuronectiformes</taxon>
        <taxon>Pleuronectoidei</taxon>
        <taxon>Scophthalmidae</taxon>
        <taxon>Scophthalmus</taxon>
    </lineage>
</organism>
<protein>
    <submittedName>
        <fullName evidence="4">Uncharacterized protein</fullName>
    </submittedName>
</protein>
<feature type="compositionally biased region" description="Polar residues" evidence="3">
    <location>
        <begin position="205"/>
        <end position="215"/>
    </location>
</feature>
<feature type="compositionally biased region" description="Low complexity" evidence="3">
    <location>
        <begin position="600"/>
        <end position="611"/>
    </location>
</feature>
<dbReference type="GO" id="GO:0001578">
    <property type="term" value="P:microtubule bundle formation"/>
    <property type="evidence" value="ECO:0007669"/>
    <property type="project" value="TreeGrafter"/>
</dbReference>
<feature type="region of interest" description="Disordered" evidence="3">
    <location>
        <begin position="282"/>
        <end position="555"/>
    </location>
</feature>
<dbReference type="GO" id="GO:0015630">
    <property type="term" value="C:microtubule cytoskeleton"/>
    <property type="evidence" value="ECO:0007669"/>
    <property type="project" value="TreeGrafter"/>
</dbReference>
<feature type="compositionally biased region" description="Polar residues" evidence="3">
    <location>
        <begin position="438"/>
        <end position="447"/>
    </location>
</feature>
<feature type="compositionally biased region" description="Low complexity" evidence="3">
    <location>
        <begin position="397"/>
        <end position="416"/>
    </location>
</feature>
<dbReference type="PANTHER" id="PTHR22461">
    <property type="entry name" value="SERINE-RICH COILED-COIL DOMAIN-CONTAINING PROTEIN 2-RELATED"/>
    <property type="match status" value="1"/>
</dbReference>
<dbReference type="AlphaFoldDB" id="A0A6A4S120"/>
<evidence type="ECO:0000256" key="3">
    <source>
        <dbReference type="SAM" id="MobiDB-lite"/>
    </source>
</evidence>
<feature type="region of interest" description="Disordered" evidence="3">
    <location>
        <begin position="574"/>
        <end position="616"/>
    </location>
</feature>
<feature type="region of interest" description="Disordered" evidence="3">
    <location>
        <begin position="183"/>
        <end position="224"/>
    </location>
</feature>
<feature type="compositionally biased region" description="Basic and acidic residues" evidence="3">
    <location>
        <begin position="978"/>
        <end position="989"/>
    </location>
</feature>
<feature type="compositionally biased region" description="Low complexity" evidence="3">
    <location>
        <begin position="350"/>
        <end position="364"/>
    </location>
</feature>